<dbReference type="PANTHER" id="PTHR12919">
    <property type="entry name" value="30S RIBOSOMAL PROTEIN S16"/>
    <property type="match status" value="1"/>
</dbReference>
<dbReference type="GO" id="GO:0003735">
    <property type="term" value="F:structural constituent of ribosome"/>
    <property type="evidence" value="ECO:0007669"/>
    <property type="project" value="InterPro"/>
</dbReference>
<accession>A0A3S8UVX4</accession>
<protein>
    <submittedName>
        <fullName evidence="4">Ribosomal protein S16</fullName>
    </submittedName>
</protein>
<dbReference type="Pfam" id="PF00886">
    <property type="entry name" value="Ribosomal_S16"/>
    <property type="match status" value="1"/>
</dbReference>
<organism evidence="4">
    <name type="scientific">Leachiella pacifica</name>
    <dbReference type="NCBI Taxonomy" id="282357"/>
    <lineage>
        <taxon>Eukaryota</taxon>
        <taxon>Rhodophyta</taxon>
        <taxon>Florideophyceae</taxon>
        <taxon>Rhodymeniophycidae</taxon>
        <taxon>Gigartinales</taxon>
        <taxon>Choreocolacaceae</taxon>
        <taxon>Leachiella</taxon>
    </lineage>
</organism>
<dbReference type="SUPFAM" id="SSF54565">
    <property type="entry name" value="Ribosomal protein S16"/>
    <property type="match status" value="1"/>
</dbReference>
<evidence type="ECO:0000256" key="1">
    <source>
        <dbReference type="ARBA" id="ARBA00006668"/>
    </source>
</evidence>
<keyword evidence="2 4" id="KW-0689">Ribosomal protein</keyword>
<gene>
    <name evidence="4" type="primary">rps16</name>
</gene>
<keyword evidence="3" id="KW-0687">Ribonucleoprotein</keyword>
<proteinExistence type="inferred from homology"/>
<dbReference type="PROSITE" id="PS00732">
    <property type="entry name" value="RIBOSOMAL_S16"/>
    <property type="match status" value="1"/>
</dbReference>
<evidence type="ECO:0000313" key="4">
    <source>
        <dbReference type="EMBL" id="AZL87976.1"/>
    </source>
</evidence>
<name>A0A3S8UVX4_9FLOR</name>
<evidence type="ECO:0000256" key="2">
    <source>
        <dbReference type="ARBA" id="ARBA00022980"/>
    </source>
</evidence>
<keyword evidence="4" id="KW-0934">Plastid</keyword>
<dbReference type="AlphaFoldDB" id="A0A3S8UVX4"/>
<dbReference type="EMBL" id="MK039117">
    <property type="protein sequence ID" value="AZL87976.1"/>
    <property type="molecule type" value="Genomic_DNA"/>
</dbReference>
<dbReference type="NCBIfam" id="TIGR00002">
    <property type="entry name" value="S16"/>
    <property type="match status" value="1"/>
</dbReference>
<dbReference type="GO" id="GO:0015935">
    <property type="term" value="C:small ribosomal subunit"/>
    <property type="evidence" value="ECO:0007669"/>
    <property type="project" value="TreeGrafter"/>
</dbReference>
<dbReference type="InterPro" id="IPR020592">
    <property type="entry name" value="Ribosomal_bS16_CS"/>
</dbReference>
<dbReference type="PANTHER" id="PTHR12919:SF20">
    <property type="entry name" value="SMALL RIBOSOMAL SUBUNIT PROTEIN BS16M"/>
    <property type="match status" value="1"/>
</dbReference>
<dbReference type="HAMAP" id="MF_00385">
    <property type="entry name" value="Ribosomal_bS16"/>
    <property type="match status" value="1"/>
</dbReference>
<geneLocation type="plastid" evidence="4"/>
<comment type="similarity">
    <text evidence="1">Belongs to the bacterial ribosomal protein bS16 family.</text>
</comment>
<dbReference type="InterPro" id="IPR023803">
    <property type="entry name" value="Ribosomal_bS16_dom_sf"/>
</dbReference>
<dbReference type="GO" id="GO:0005737">
    <property type="term" value="C:cytoplasm"/>
    <property type="evidence" value="ECO:0007669"/>
    <property type="project" value="UniProtKB-ARBA"/>
</dbReference>
<evidence type="ECO:0000256" key="3">
    <source>
        <dbReference type="ARBA" id="ARBA00023274"/>
    </source>
</evidence>
<reference evidence="4" key="1">
    <citation type="journal article" date="2018" name="J. Phycol.">
        <title>Molecular phylogenetics supports a clade of red algal parasites retaining native plastids: taxonomy and terminology revised.</title>
        <authorList>
            <person name="Salomaki E.D."/>
            <person name="Lane C.E."/>
        </authorList>
    </citation>
    <scope>NUCLEOTIDE SEQUENCE</scope>
</reference>
<dbReference type="Gene3D" id="3.30.1320.10">
    <property type="match status" value="1"/>
</dbReference>
<dbReference type="GO" id="GO:0006412">
    <property type="term" value="P:translation"/>
    <property type="evidence" value="ECO:0007669"/>
    <property type="project" value="InterPro"/>
</dbReference>
<dbReference type="InterPro" id="IPR000307">
    <property type="entry name" value="Ribosomal_bS16"/>
</dbReference>
<sequence>MLKIRLKRLGRKKQAFYRVILIDSRKKREGRALKEIGYYSPLDKKIKINIEMIKNYMKHGAQMTKRIEKILKKK</sequence>